<organism evidence="7 8">
    <name type="scientific">Paenibacillus roseopurpureus</name>
    <dbReference type="NCBI Taxonomy" id="2918901"/>
    <lineage>
        <taxon>Bacteria</taxon>
        <taxon>Bacillati</taxon>
        <taxon>Bacillota</taxon>
        <taxon>Bacilli</taxon>
        <taxon>Bacillales</taxon>
        <taxon>Paenibacillaceae</taxon>
        <taxon>Paenibacillus</taxon>
    </lineage>
</organism>
<dbReference type="PANTHER" id="PTHR20855">
    <property type="entry name" value="ADIPOR/PROGESTIN RECEPTOR-RELATED"/>
    <property type="match status" value="1"/>
</dbReference>
<dbReference type="PANTHER" id="PTHR20855:SF3">
    <property type="entry name" value="LD03007P"/>
    <property type="match status" value="1"/>
</dbReference>
<feature type="binding site" evidence="5">
    <location>
        <position position="191"/>
    </location>
    <ligand>
        <name>Zn(2+)</name>
        <dbReference type="ChEBI" id="CHEBI:29105"/>
    </ligand>
</feature>
<dbReference type="Pfam" id="PF03006">
    <property type="entry name" value="HlyIII"/>
    <property type="match status" value="1"/>
</dbReference>
<reference evidence="7" key="1">
    <citation type="submission" date="2022-02" db="EMBL/GenBank/DDBJ databases">
        <title>Paenibacillus sp. MBLB1832 Whole Genome Shotgun Sequencing.</title>
        <authorList>
            <person name="Hwang C.Y."/>
            <person name="Cho E.-S."/>
            <person name="Seo M.-J."/>
        </authorList>
    </citation>
    <scope>NUCLEOTIDE SEQUENCE</scope>
    <source>
        <strain evidence="7">MBLB1832</strain>
    </source>
</reference>
<evidence type="ECO:0000256" key="6">
    <source>
        <dbReference type="SAM" id="Phobius"/>
    </source>
</evidence>
<feature type="transmembrane region" description="Helical" evidence="6">
    <location>
        <begin position="160"/>
        <end position="180"/>
    </location>
</feature>
<evidence type="ECO:0000256" key="5">
    <source>
        <dbReference type="PIRSR" id="PIRSR604254-1"/>
    </source>
</evidence>
<keyword evidence="5" id="KW-0862">Zinc</keyword>
<sequence>MENKFALQEERINAFSHGIGVCLSVYGLFLLLQRSALFEDRLYMVSNVIFGASLCLVYVSSTLLHGTRSLKWGKRFEMLDHAAIFIAMAGSYTPFLLITWQSRMATELLIVIWALAFAGVRYVHLIIQRFMPWGLLFYLGMGAFMMLFFVPLYVRLPHMAFIWLALGMASYMAGVPFFLWQKLRFHHAVWHLFVLGGSACHFIAVYSYVMPALL</sequence>
<feature type="transmembrane region" description="Helical" evidence="6">
    <location>
        <begin position="12"/>
        <end position="32"/>
    </location>
</feature>
<dbReference type="Proteomes" id="UP001304650">
    <property type="component" value="Chromosome"/>
</dbReference>
<comment type="subcellular location">
    <subcellularLocation>
        <location evidence="1">Membrane</location>
        <topology evidence="1">Multi-pass membrane protein</topology>
    </subcellularLocation>
</comment>
<dbReference type="GO" id="GO:0016020">
    <property type="term" value="C:membrane"/>
    <property type="evidence" value="ECO:0007669"/>
    <property type="project" value="UniProtKB-SubCell"/>
</dbReference>
<keyword evidence="5" id="KW-0479">Metal-binding</keyword>
<dbReference type="AlphaFoldDB" id="A0AA96LUG1"/>
<name>A0AA96LUG1_9BACL</name>
<keyword evidence="3 6" id="KW-1133">Transmembrane helix</keyword>
<evidence type="ECO:0000313" key="7">
    <source>
        <dbReference type="EMBL" id="WNR46239.1"/>
    </source>
</evidence>
<dbReference type="EMBL" id="CP130319">
    <property type="protein sequence ID" value="WNR46239.1"/>
    <property type="molecule type" value="Genomic_DNA"/>
</dbReference>
<dbReference type="KEGG" id="proo:MJB10_09140"/>
<dbReference type="InterPro" id="IPR004254">
    <property type="entry name" value="AdipoR/HlyIII-related"/>
</dbReference>
<feature type="transmembrane region" description="Helical" evidence="6">
    <location>
        <begin position="104"/>
        <end position="123"/>
    </location>
</feature>
<proteinExistence type="predicted"/>
<dbReference type="GO" id="GO:0046872">
    <property type="term" value="F:metal ion binding"/>
    <property type="evidence" value="ECO:0007669"/>
    <property type="project" value="UniProtKB-KW"/>
</dbReference>
<evidence type="ECO:0000313" key="8">
    <source>
        <dbReference type="Proteomes" id="UP001304650"/>
    </source>
</evidence>
<keyword evidence="2 6" id="KW-0812">Transmembrane</keyword>
<accession>A0AA96LUG1</accession>
<feature type="binding site" evidence="5">
    <location>
        <position position="65"/>
    </location>
    <ligand>
        <name>Zn(2+)</name>
        <dbReference type="ChEBI" id="CHEBI:29105"/>
    </ligand>
</feature>
<evidence type="ECO:0000256" key="1">
    <source>
        <dbReference type="ARBA" id="ARBA00004141"/>
    </source>
</evidence>
<protein>
    <submittedName>
        <fullName evidence="7">Hemolysin III family protein</fullName>
    </submittedName>
</protein>
<dbReference type="RefSeq" id="WP_314803777.1">
    <property type="nucleotide sequence ID" value="NZ_CP130319.1"/>
</dbReference>
<evidence type="ECO:0000256" key="4">
    <source>
        <dbReference type="ARBA" id="ARBA00023136"/>
    </source>
</evidence>
<feature type="transmembrane region" description="Helical" evidence="6">
    <location>
        <begin position="135"/>
        <end position="154"/>
    </location>
</feature>
<gene>
    <name evidence="7" type="ORF">MJB10_09140</name>
</gene>
<keyword evidence="8" id="KW-1185">Reference proteome</keyword>
<keyword evidence="4 6" id="KW-0472">Membrane</keyword>
<feature type="transmembrane region" description="Helical" evidence="6">
    <location>
        <begin position="78"/>
        <end position="98"/>
    </location>
</feature>
<evidence type="ECO:0000256" key="2">
    <source>
        <dbReference type="ARBA" id="ARBA00022692"/>
    </source>
</evidence>
<evidence type="ECO:0000256" key="3">
    <source>
        <dbReference type="ARBA" id="ARBA00022989"/>
    </source>
</evidence>
<feature type="transmembrane region" description="Helical" evidence="6">
    <location>
        <begin position="192"/>
        <end position="209"/>
    </location>
</feature>
<feature type="transmembrane region" description="Helical" evidence="6">
    <location>
        <begin position="44"/>
        <end position="66"/>
    </location>
</feature>
<feature type="binding site" evidence="5">
    <location>
        <position position="187"/>
    </location>
    <ligand>
        <name>Zn(2+)</name>
        <dbReference type="ChEBI" id="CHEBI:29105"/>
    </ligand>
</feature>